<dbReference type="PANTHER" id="PTHR11732">
    <property type="entry name" value="ALDO/KETO REDUCTASE"/>
    <property type="match status" value="1"/>
</dbReference>
<organism evidence="5 6">
    <name type="scientific">Tolypocladium ophioglossoides (strain CBS 100239)</name>
    <name type="common">Snaketongue truffleclub</name>
    <name type="synonym">Elaphocordyceps ophioglossoides</name>
    <dbReference type="NCBI Taxonomy" id="1163406"/>
    <lineage>
        <taxon>Eukaryota</taxon>
        <taxon>Fungi</taxon>
        <taxon>Dikarya</taxon>
        <taxon>Ascomycota</taxon>
        <taxon>Pezizomycotina</taxon>
        <taxon>Sordariomycetes</taxon>
        <taxon>Hypocreomycetidae</taxon>
        <taxon>Hypocreales</taxon>
        <taxon>Ophiocordycipitaceae</taxon>
        <taxon>Tolypocladium</taxon>
    </lineage>
</organism>
<evidence type="ECO:0000313" key="6">
    <source>
        <dbReference type="Proteomes" id="UP000036947"/>
    </source>
</evidence>
<dbReference type="InterPro" id="IPR020471">
    <property type="entry name" value="AKR"/>
</dbReference>
<dbReference type="InterPro" id="IPR036812">
    <property type="entry name" value="NAD(P)_OxRdtase_dom_sf"/>
</dbReference>
<keyword evidence="1" id="KW-0560">Oxidoreductase</keyword>
<proteinExistence type="predicted"/>
<sequence length="297" mass="33638">MPQVGFGLWKVDNATCADTVYNAIKAGYRLFDGACDYGNEKECGEGVARAINEGLVKRSDLFIVSKLWQTFHDEDKVDYFDLFLIHFPVALAYVDPSVRYPPGWFYDGEDEVRWSAATNQETWAAMEMLVDGGLARSIGVANYQAQTVYDTLKHARIRPATLQIELHPYLQQDDLVRLARAENIVVTAYSSFGPTSFIELDMDCAKNVAPLMEHETVTAMATKYSKTPAQVLLRWATQRGLAVIPKPSRPAVMAQNLDCTRFDLDHADMDRIAKMDRNLRFNQPTNYFPTDKLWIFG</sequence>
<dbReference type="AlphaFoldDB" id="A0A0L0NAT4"/>
<dbReference type="Pfam" id="PF00248">
    <property type="entry name" value="Aldo_ket_red"/>
    <property type="match status" value="1"/>
</dbReference>
<comment type="caution">
    <text evidence="5">The sequence shown here is derived from an EMBL/GenBank/DDBJ whole genome shotgun (WGS) entry which is preliminary data.</text>
</comment>
<feature type="active site" description="Proton donor" evidence="2">
    <location>
        <position position="37"/>
    </location>
</feature>
<feature type="site" description="Lowers pKa of active site Tyr" evidence="3">
    <location>
        <position position="66"/>
    </location>
</feature>
<name>A0A0L0NAT4_TOLOC</name>
<evidence type="ECO:0000256" key="2">
    <source>
        <dbReference type="PIRSR" id="PIRSR000097-1"/>
    </source>
</evidence>
<dbReference type="PROSITE" id="PS00798">
    <property type="entry name" value="ALDOKETO_REDUCTASE_1"/>
    <property type="match status" value="1"/>
</dbReference>
<dbReference type="PRINTS" id="PR00069">
    <property type="entry name" value="ALDKETRDTASE"/>
</dbReference>
<evidence type="ECO:0000259" key="4">
    <source>
        <dbReference type="Pfam" id="PF00248"/>
    </source>
</evidence>
<evidence type="ECO:0000256" key="3">
    <source>
        <dbReference type="PIRSR" id="PIRSR000097-3"/>
    </source>
</evidence>
<protein>
    <submittedName>
        <fullName evidence="5">NAD(P)H-dependent D-xylose reductase xyl1</fullName>
    </submittedName>
</protein>
<dbReference type="Proteomes" id="UP000036947">
    <property type="component" value="Unassembled WGS sequence"/>
</dbReference>
<evidence type="ECO:0000256" key="1">
    <source>
        <dbReference type="ARBA" id="ARBA00023002"/>
    </source>
</evidence>
<dbReference type="STRING" id="1163406.A0A0L0NAT4"/>
<dbReference type="PIRSF" id="PIRSF000097">
    <property type="entry name" value="AKR"/>
    <property type="match status" value="1"/>
</dbReference>
<keyword evidence="6" id="KW-1185">Reference proteome</keyword>
<gene>
    <name evidence="5" type="ORF">TOPH_04140</name>
</gene>
<dbReference type="OrthoDB" id="416253at2759"/>
<dbReference type="InterPro" id="IPR018170">
    <property type="entry name" value="Aldo/ket_reductase_CS"/>
</dbReference>
<accession>A0A0L0NAT4</accession>
<evidence type="ECO:0000313" key="5">
    <source>
        <dbReference type="EMBL" id="KND91213.1"/>
    </source>
</evidence>
<dbReference type="Gene3D" id="3.20.20.100">
    <property type="entry name" value="NADP-dependent oxidoreductase domain"/>
    <property type="match status" value="1"/>
</dbReference>
<dbReference type="EMBL" id="LFRF01000009">
    <property type="protein sequence ID" value="KND91213.1"/>
    <property type="molecule type" value="Genomic_DNA"/>
</dbReference>
<feature type="domain" description="NADP-dependent oxidoreductase" evidence="4">
    <location>
        <begin position="5"/>
        <end position="276"/>
    </location>
</feature>
<dbReference type="GO" id="GO:0016491">
    <property type="term" value="F:oxidoreductase activity"/>
    <property type="evidence" value="ECO:0007669"/>
    <property type="project" value="UniProtKB-KW"/>
</dbReference>
<dbReference type="SUPFAM" id="SSF51430">
    <property type="entry name" value="NAD(P)-linked oxidoreductase"/>
    <property type="match status" value="1"/>
</dbReference>
<dbReference type="InterPro" id="IPR023210">
    <property type="entry name" value="NADP_OxRdtase_dom"/>
</dbReference>
<reference evidence="5 6" key="1">
    <citation type="journal article" date="2015" name="BMC Genomics">
        <title>The genome of the truffle-parasite Tolypocladium ophioglossoides and the evolution of antifungal peptaibiotics.</title>
        <authorList>
            <person name="Quandt C.A."/>
            <person name="Bushley K.E."/>
            <person name="Spatafora J.W."/>
        </authorList>
    </citation>
    <scope>NUCLEOTIDE SEQUENCE [LARGE SCALE GENOMIC DNA]</scope>
    <source>
        <strain evidence="5 6">CBS 100239</strain>
    </source>
</reference>